<dbReference type="Gene3D" id="3.40.1280.10">
    <property type="match status" value="1"/>
</dbReference>
<evidence type="ECO:0008006" key="2">
    <source>
        <dbReference type="Google" id="ProtNLM"/>
    </source>
</evidence>
<dbReference type="InterPro" id="IPR029028">
    <property type="entry name" value="Alpha/beta_knot_MTases"/>
</dbReference>
<dbReference type="PANTHER" id="PTHR12150:SF13">
    <property type="entry name" value="METHYLTRANSFERASE C9ORF114-RELATED"/>
    <property type="match status" value="1"/>
</dbReference>
<comment type="caution">
    <text evidence="1">The sequence shown here is derived from an EMBL/GenBank/DDBJ whole genome shotgun (WGS) entry which is preliminary data.</text>
</comment>
<sequence length="294" mass="32884">MRASKSKMKQVKVLLSECTFENEPDLLRSTLKAGLIARASAIYRVSEIGVYKSGRGRRCSKLGELLRLLLDYMVVPPYLKKEVFKQKRELKHVGLLPPLQIQPHLVSETPMRGEVRGALVAEVSGSRAVLDVGLSGPVIADLPEGVSVRKGSIIYVRVKSSKPLRVEVLTEECSKDVGSTYCGYTTRVIDSLEGYLKEARKTAYVIGTSRWGKPVWENIEVLSEKMARAEGVVLVFGEPYRGIYDIAKDLKFDIESVLDDVFNFVPEQATKTVRVEEALPVVLQTIRLVETWRT</sequence>
<gene>
    <name evidence="1" type="ORF">ENM78_03075</name>
</gene>
<evidence type="ECO:0000313" key="1">
    <source>
        <dbReference type="EMBL" id="HHQ80428.1"/>
    </source>
</evidence>
<dbReference type="EMBL" id="DRZC01000037">
    <property type="protein sequence ID" value="HHQ80428.1"/>
    <property type="molecule type" value="Genomic_DNA"/>
</dbReference>
<dbReference type="InterPro" id="IPR029026">
    <property type="entry name" value="tRNA_m1G_MTases_N"/>
</dbReference>
<dbReference type="Gene3D" id="2.40.50.140">
    <property type="entry name" value="Nucleic acid-binding proteins"/>
    <property type="match status" value="1"/>
</dbReference>
<dbReference type="PANTHER" id="PTHR12150">
    <property type="entry name" value="CLASS IV SAM-BINDING METHYLTRANSFERASE-RELATED"/>
    <property type="match status" value="1"/>
</dbReference>
<reference evidence="1" key="1">
    <citation type="journal article" date="2020" name="mSystems">
        <title>Genome- and Community-Level Interaction Insights into Carbon Utilization and Element Cycling Functions of Hydrothermarchaeota in Hydrothermal Sediment.</title>
        <authorList>
            <person name="Zhou Z."/>
            <person name="Liu Y."/>
            <person name="Xu W."/>
            <person name="Pan J."/>
            <person name="Luo Z.H."/>
            <person name="Li M."/>
        </authorList>
    </citation>
    <scope>NUCLEOTIDE SEQUENCE [LARGE SCALE GENOMIC DNA]</scope>
    <source>
        <strain evidence="1">SpSt-1116</strain>
    </source>
</reference>
<dbReference type="Pfam" id="PF02598">
    <property type="entry name" value="Methyltrn_RNA_3"/>
    <property type="match status" value="1"/>
</dbReference>
<accession>A0A7J3ZK68</accession>
<organism evidence="1">
    <name type="scientific">Fervidicoccus fontis</name>
    <dbReference type="NCBI Taxonomy" id="683846"/>
    <lineage>
        <taxon>Archaea</taxon>
        <taxon>Thermoproteota</taxon>
        <taxon>Thermoprotei</taxon>
        <taxon>Fervidicoccales</taxon>
        <taxon>Fervidicoccaceae</taxon>
        <taxon>Fervidicoccus</taxon>
    </lineage>
</organism>
<dbReference type="SUPFAM" id="SSF75217">
    <property type="entry name" value="alpha/beta knot"/>
    <property type="match status" value="1"/>
</dbReference>
<dbReference type="CDD" id="cd18086">
    <property type="entry name" value="HsC9orf114-like"/>
    <property type="match status" value="1"/>
</dbReference>
<dbReference type="AlphaFoldDB" id="A0A7J3ZK68"/>
<dbReference type="InterPro" id="IPR012340">
    <property type="entry name" value="NA-bd_OB-fold"/>
</dbReference>
<dbReference type="InterPro" id="IPR003750">
    <property type="entry name" value="Put_MeTrfase-C9orf114-like"/>
</dbReference>
<name>A0A7J3ZK68_9CREN</name>
<protein>
    <recommendedName>
        <fullName evidence="2">RNA-binding protein</fullName>
    </recommendedName>
</protein>
<proteinExistence type="predicted"/>